<dbReference type="EMBL" id="CP046072">
    <property type="protein sequence ID" value="QSZ42574.1"/>
    <property type="molecule type" value="Genomic_DNA"/>
</dbReference>
<dbReference type="InterPro" id="IPR000160">
    <property type="entry name" value="GGDEF_dom"/>
</dbReference>
<dbReference type="PANTHER" id="PTHR46663">
    <property type="entry name" value="DIGUANYLATE CYCLASE DGCT-RELATED"/>
    <property type="match status" value="1"/>
</dbReference>
<organism evidence="2 3">
    <name type="scientific">Sulfurimonas aquatica</name>
    <dbReference type="NCBI Taxonomy" id="2672570"/>
    <lineage>
        <taxon>Bacteria</taxon>
        <taxon>Pseudomonadati</taxon>
        <taxon>Campylobacterota</taxon>
        <taxon>Epsilonproteobacteria</taxon>
        <taxon>Campylobacterales</taxon>
        <taxon>Sulfurimonadaceae</taxon>
        <taxon>Sulfurimonas</taxon>
    </lineage>
</organism>
<sequence length="145" mass="16641">MVRMICSRSNILVDADYFAKKCDLNEFKEINDTYGHNIGDKILKMVSRKLQEIVRVTDTVSRYGGDEFMILLEHIENTDEASEIIEKIKSNFPVVCLESKSELHISISIGYASFPDEGTSFEQLSNLADIKMYDSKNDYYGYSRV</sequence>
<gene>
    <name evidence="2" type="ORF">GJV85_10795</name>
</gene>
<reference evidence="2" key="2">
    <citation type="submission" date="2021-04" db="EMBL/GenBank/DDBJ databases">
        <title>Isolation and characterization of a novel species of the genus Sulfurimonas.</title>
        <authorList>
            <person name="Fukui M."/>
        </authorList>
    </citation>
    <scope>NUCLEOTIDE SEQUENCE</scope>
    <source>
        <strain evidence="2">H1576</strain>
    </source>
</reference>
<dbReference type="InterPro" id="IPR043128">
    <property type="entry name" value="Rev_trsase/Diguanyl_cyclase"/>
</dbReference>
<evidence type="ECO:0000259" key="1">
    <source>
        <dbReference type="PROSITE" id="PS50887"/>
    </source>
</evidence>
<reference evidence="2" key="1">
    <citation type="submission" date="2019-11" db="EMBL/GenBank/DDBJ databases">
        <authorList>
            <person name="Kojima H."/>
        </authorList>
    </citation>
    <scope>NUCLEOTIDE SEQUENCE</scope>
    <source>
        <strain evidence="2">H1576</strain>
    </source>
</reference>
<dbReference type="InterPro" id="IPR029787">
    <property type="entry name" value="Nucleotide_cyclase"/>
</dbReference>
<dbReference type="KEGG" id="saqt:GJV85_10795"/>
<name>A0A975B1L9_9BACT</name>
<dbReference type="NCBIfam" id="TIGR00254">
    <property type="entry name" value="GGDEF"/>
    <property type="match status" value="1"/>
</dbReference>
<dbReference type="PANTHER" id="PTHR46663:SF2">
    <property type="entry name" value="GGDEF DOMAIN-CONTAINING PROTEIN"/>
    <property type="match status" value="1"/>
</dbReference>
<dbReference type="CDD" id="cd01949">
    <property type="entry name" value="GGDEF"/>
    <property type="match status" value="1"/>
</dbReference>
<dbReference type="Proteomes" id="UP000671852">
    <property type="component" value="Chromosome"/>
</dbReference>
<protein>
    <submittedName>
        <fullName evidence="2">Diguanylate cyclase</fullName>
    </submittedName>
</protein>
<proteinExistence type="predicted"/>
<dbReference type="PROSITE" id="PS50887">
    <property type="entry name" value="GGDEF"/>
    <property type="match status" value="1"/>
</dbReference>
<dbReference type="RefSeq" id="WP_207561384.1">
    <property type="nucleotide sequence ID" value="NZ_CP046072.1"/>
</dbReference>
<evidence type="ECO:0000313" key="3">
    <source>
        <dbReference type="Proteomes" id="UP000671852"/>
    </source>
</evidence>
<accession>A0A975B1L9</accession>
<feature type="domain" description="GGDEF" evidence="1">
    <location>
        <begin position="15"/>
        <end position="145"/>
    </location>
</feature>
<evidence type="ECO:0000313" key="2">
    <source>
        <dbReference type="EMBL" id="QSZ42574.1"/>
    </source>
</evidence>
<keyword evidence="3" id="KW-1185">Reference proteome</keyword>
<dbReference type="SUPFAM" id="SSF55073">
    <property type="entry name" value="Nucleotide cyclase"/>
    <property type="match status" value="1"/>
</dbReference>
<dbReference type="Gene3D" id="3.30.70.270">
    <property type="match status" value="1"/>
</dbReference>
<dbReference type="AlphaFoldDB" id="A0A975B1L9"/>
<dbReference type="Pfam" id="PF00990">
    <property type="entry name" value="GGDEF"/>
    <property type="match status" value="1"/>
</dbReference>
<dbReference type="SMART" id="SM00267">
    <property type="entry name" value="GGDEF"/>
    <property type="match status" value="1"/>
</dbReference>
<dbReference type="InterPro" id="IPR052163">
    <property type="entry name" value="DGC-Regulatory_Protein"/>
</dbReference>